<dbReference type="EMBL" id="MDZA01000385">
    <property type="protein sequence ID" value="OGX85699.1"/>
    <property type="molecule type" value="Genomic_DNA"/>
</dbReference>
<accession>A0A1G1T497</accession>
<evidence type="ECO:0000313" key="1">
    <source>
        <dbReference type="EMBL" id="OGX85699.1"/>
    </source>
</evidence>
<gene>
    <name evidence="1" type="ORF">BEN49_11080</name>
</gene>
<dbReference type="Proteomes" id="UP000177506">
    <property type="component" value="Unassembled WGS sequence"/>
</dbReference>
<protein>
    <submittedName>
        <fullName evidence="1">Uncharacterized protein</fullName>
    </submittedName>
</protein>
<comment type="caution">
    <text evidence="1">The sequence shown here is derived from an EMBL/GenBank/DDBJ whole genome shotgun (WGS) entry which is preliminary data.</text>
</comment>
<sequence>MLSPGTNLQLLKYWDKVVEKSAGGGSAYASTAVTSTYADHAKYYLLAPNGRLAEVRPKRASLAEALAAYPAAQQALKARKGSINSEAELRDAVAALDPVVTKVP</sequence>
<name>A0A1G1T497_9BACT</name>
<reference evidence="1 2" key="1">
    <citation type="submission" date="2016-08" db="EMBL/GenBank/DDBJ databases">
        <title>Hymenobacter coccineus sp. nov., Hymenobacter lapidarius sp. nov. and Hymenobacter glacialis sp. nov., isolated from Antarctic soil.</title>
        <authorList>
            <person name="Sedlacek I."/>
            <person name="Kralova S."/>
            <person name="Kyrova K."/>
            <person name="Maslanova I."/>
            <person name="Stankova E."/>
            <person name="Vrbovska V."/>
            <person name="Nemec M."/>
            <person name="Bartak M."/>
            <person name="Svec P."/>
            <person name="Busse H.-J."/>
            <person name="Pantucek R."/>
        </authorList>
    </citation>
    <scope>NUCLEOTIDE SEQUENCE [LARGE SCALE GENOMIC DNA]</scope>
    <source>
        <strain evidence="1 2">CCM 8649</strain>
    </source>
</reference>
<keyword evidence="2" id="KW-1185">Reference proteome</keyword>
<dbReference type="AlphaFoldDB" id="A0A1G1T497"/>
<evidence type="ECO:0000313" key="2">
    <source>
        <dbReference type="Proteomes" id="UP000177506"/>
    </source>
</evidence>
<organism evidence="1 2">
    <name type="scientific">Hymenobacter coccineus</name>
    <dbReference type="NCBI Taxonomy" id="1908235"/>
    <lineage>
        <taxon>Bacteria</taxon>
        <taxon>Pseudomonadati</taxon>
        <taxon>Bacteroidota</taxon>
        <taxon>Cytophagia</taxon>
        <taxon>Cytophagales</taxon>
        <taxon>Hymenobacteraceae</taxon>
        <taxon>Hymenobacter</taxon>
    </lineage>
</organism>
<proteinExistence type="predicted"/>